<sequence>MVFWRNLALDRQAWTLSRIPMASREDFIRSHPGIFEDGGYFSFRFIIVFHRFLLELGNFHDAKEYQHVHTKDCDPMGGLIQDFNASRSAHLQ</sequence>
<accession>A0AAV4N293</accession>
<gene>
    <name evidence="1" type="ORF">CEXT_764681</name>
</gene>
<name>A0AAV4N293_CAEEX</name>
<organism evidence="1 2">
    <name type="scientific">Caerostris extrusa</name>
    <name type="common">Bark spider</name>
    <name type="synonym">Caerostris bankana</name>
    <dbReference type="NCBI Taxonomy" id="172846"/>
    <lineage>
        <taxon>Eukaryota</taxon>
        <taxon>Metazoa</taxon>
        <taxon>Ecdysozoa</taxon>
        <taxon>Arthropoda</taxon>
        <taxon>Chelicerata</taxon>
        <taxon>Arachnida</taxon>
        <taxon>Araneae</taxon>
        <taxon>Araneomorphae</taxon>
        <taxon>Entelegynae</taxon>
        <taxon>Araneoidea</taxon>
        <taxon>Araneidae</taxon>
        <taxon>Caerostris</taxon>
    </lineage>
</organism>
<dbReference type="Proteomes" id="UP001054945">
    <property type="component" value="Unassembled WGS sequence"/>
</dbReference>
<dbReference type="AlphaFoldDB" id="A0AAV4N293"/>
<proteinExistence type="predicted"/>
<evidence type="ECO:0000313" key="1">
    <source>
        <dbReference type="EMBL" id="GIX78548.1"/>
    </source>
</evidence>
<protein>
    <submittedName>
        <fullName evidence="1">Uncharacterized protein</fullName>
    </submittedName>
</protein>
<evidence type="ECO:0000313" key="2">
    <source>
        <dbReference type="Proteomes" id="UP001054945"/>
    </source>
</evidence>
<comment type="caution">
    <text evidence="1">The sequence shown here is derived from an EMBL/GenBank/DDBJ whole genome shotgun (WGS) entry which is preliminary data.</text>
</comment>
<keyword evidence="2" id="KW-1185">Reference proteome</keyword>
<reference evidence="1 2" key="1">
    <citation type="submission" date="2021-06" db="EMBL/GenBank/DDBJ databases">
        <title>Caerostris extrusa draft genome.</title>
        <authorList>
            <person name="Kono N."/>
            <person name="Arakawa K."/>
        </authorList>
    </citation>
    <scope>NUCLEOTIDE SEQUENCE [LARGE SCALE GENOMIC DNA]</scope>
</reference>
<dbReference type="EMBL" id="BPLR01002847">
    <property type="protein sequence ID" value="GIX78548.1"/>
    <property type="molecule type" value="Genomic_DNA"/>
</dbReference>